<sequence length="328" mass="35473">MSTATKASKAGKNTKATKATKAAAVVGKTKDGAAGDAPRASGDISPAGRDELAAAPPLERMALMAEKQSKEMALKKEMAAARLGYATVNLLNPGVQLSFGQYNNRALNKKAVSDLVHSFRGMGIQHEDHPMPVAVKVDWVDPGCLVQNADDNELKAVRWTSKVQGAEVTVLGGQHRHAAVQGFKKQLEVEATKLQTALSKKQKKLNDIGDGGDVTRKGKAAVKKEAAGALRTELADMADKLATIKSLLGEIGTWTVELYDIDKLQEPTLRHLSMNKIDPQLSETMVERTWRWVYELKAAAAQLAKTHNVPVETLVPGHGWWSSRLLED</sequence>
<dbReference type="EMBL" id="KZ857887">
    <property type="protein sequence ID" value="RDX39429.1"/>
    <property type="molecule type" value="Genomic_DNA"/>
</dbReference>
<evidence type="ECO:0000313" key="2">
    <source>
        <dbReference type="EMBL" id="RDX39429.1"/>
    </source>
</evidence>
<evidence type="ECO:0000313" key="3">
    <source>
        <dbReference type="Proteomes" id="UP000256964"/>
    </source>
</evidence>
<proteinExistence type="predicted"/>
<organism evidence="2 3">
    <name type="scientific">Lentinus brumalis</name>
    <dbReference type="NCBI Taxonomy" id="2498619"/>
    <lineage>
        <taxon>Eukaryota</taxon>
        <taxon>Fungi</taxon>
        <taxon>Dikarya</taxon>
        <taxon>Basidiomycota</taxon>
        <taxon>Agaricomycotina</taxon>
        <taxon>Agaricomycetes</taxon>
        <taxon>Polyporales</taxon>
        <taxon>Polyporaceae</taxon>
        <taxon>Lentinus</taxon>
    </lineage>
</organism>
<protein>
    <submittedName>
        <fullName evidence="2">Uncharacterized protein</fullName>
    </submittedName>
</protein>
<feature type="compositionally biased region" description="Low complexity" evidence="1">
    <location>
        <begin position="1"/>
        <end position="27"/>
    </location>
</feature>
<evidence type="ECO:0000256" key="1">
    <source>
        <dbReference type="SAM" id="MobiDB-lite"/>
    </source>
</evidence>
<keyword evidence="3" id="KW-1185">Reference proteome</keyword>
<reference evidence="2 3" key="1">
    <citation type="journal article" date="2018" name="Biotechnol. Biofuels">
        <title>Integrative visual omics of the white-rot fungus Polyporus brumalis exposes the biotechnological potential of its oxidative enzymes for delignifying raw plant biomass.</title>
        <authorList>
            <person name="Miyauchi S."/>
            <person name="Rancon A."/>
            <person name="Drula E."/>
            <person name="Hage H."/>
            <person name="Chaduli D."/>
            <person name="Favel A."/>
            <person name="Grisel S."/>
            <person name="Henrissat B."/>
            <person name="Herpoel-Gimbert I."/>
            <person name="Ruiz-Duenas F.J."/>
            <person name="Chevret D."/>
            <person name="Hainaut M."/>
            <person name="Lin J."/>
            <person name="Wang M."/>
            <person name="Pangilinan J."/>
            <person name="Lipzen A."/>
            <person name="Lesage-Meessen L."/>
            <person name="Navarro D."/>
            <person name="Riley R."/>
            <person name="Grigoriev I.V."/>
            <person name="Zhou S."/>
            <person name="Raouche S."/>
            <person name="Rosso M.N."/>
        </authorList>
    </citation>
    <scope>NUCLEOTIDE SEQUENCE [LARGE SCALE GENOMIC DNA]</scope>
    <source>
        <strain evidence="2 3">BRFM 1820</strain>
    </source>
</reference>
<feature type="non-terminal residue" evidence="2">
    <location>
        <position position="328"/>
    </location>
</feature>
<gene>
    <name evidence="2" type="ORF">OH76DRAFT_1491170</name>
</gene>
<dbReference type="OrthoDB" id="2755179at2759"/>
<dbReference type="Proteomes" id="UP000256964">
    <property type="component" value="Unassembled WGS sequence"/>
</dbReference>
<feature type="region of interest" description="Disordered" evidence="1">
    <location>
        <begin position="1"/>
        <end position="50"/>
    </location>
</feature>
<name>A0A371CGM1_9APHY</name>
<dbReference type="AlphaFoldDB" id="A0A371CGM1"/>
<accession>A0A371CGM1</accession>